<name>A0A8D5U9M6_9CREN</name>
<feature type="domain" description="PIN" evidence="1">
    <location>
        <begin position="4"/>
        <end position="135"/>
    </location>
</feature>
<accession>A0A8D5U9M6</accession>
<dbReference type="InterPro" id="IPR039018">
    <property type="entry name" value="VapC20-like"/>
</dbReference>
<dbReference type="InterPro" id="IPR029060">
    <property type="entry name" value="PIN-like_dom_sf"/>
</dbReference>
<dbReference type="SMART" id="SM00670">
    <property type="entry name" value="PINc"/>
    <property type="match status" value="1"/>
</dbReference>
<dbReference type="GO" id="GO:0016075">
    <property type="term" value="P:rRNA catabolic process"/>
    <property type="evidence" value="ECO:0007669"/>
    <property type="project" value="TreeGrafter"/>
</dbReference>
<dbReference type="Proteomes" id="UP000825123">
    <property type="component" value="Chromosome"/>
</dbReference>
<evidence type="ECO:0000313" key="2">
    <source>
        <dbReference type="EMBL" id="BCU71271.1"/>
    </source>
</evidence>
<dbReference type="Gene3D" id="3.40.50.1010">
    <property type="entry name" value="5'-nuclease"/>
    <property type="match status" value="1"/>
</dbReference>
<reference evidence="2 3" key="1">
    <citation type="submission" date="2021-04" db="EMBL/GenBank/DDBJ databases">
        <title>Complete genome sequence of Stygiolobus sp. KN-1.</title>
        <authorList>
            <person name="Nakamura K."/>
            <person name="Sakai H."/>
            <person name="Kurosawa N."/>
        </authorList>
    </citation>
    <scope>NUCLEOTIDE SEQUENCE [LARGE SCALE GENOMIC DNA]</scope>
    <source>
        <strain evidence="2 3">KN-1</strain>
    </source>
</reference>
<dbReference type="EMBL" id="AP024597">
    <property type="protein sequence ID" value="BCU71271.1"/>
    <property type="molecule type" value="Genomic_DNA"/>
</dbReference>
<dbReference type="GeneID" id="66164293"/>
<dbReference type="KEGG" id="csty:KN1_25680"/>
<dbReference type="CDD" id="cd09854">
    <property type="entry name" value="PIN_VapC-like"/>
    <property type="match status" value="1"/>
</dbReference>
<sequence length="142" mass="16157">MSLNVKFIDSNVFVYALLKPKRSVDEKIVKMKEKAKEILTRIDNGEEKVLTTVVHISEIANVIENLSSLTTSIKVIENVINNENILVKEVTVQDYTEAVKIANEESVSINDALAYVIMMKNGINEIYTFDEKHFKKLNVKIL</sequence>
<gene>
    <name evidence="2" type="ORF">KN1_25680</name>
</gene>
<dbReference type="PANTHER" id="PTHR42188">
    <property type="entry name" value="23S RRNA-SPECIFIC ENDONUCLEASE VAPC20"/>
    <property type="match status" value="1"/>
</dbReference>
<dbReference type="AlphaFoldDB" id="A0A8D5U9M6"/>
<organism evidence="2 3">
    <name type="scientific">Stygiolobus caldivivus</name>
    <dbReference type="NCBI Taxonomy" id="2824673"/>
    <lineage>
        <taxon>Archaea</taxon>
        <taxon>Thermoproteota</taxon>
        <taxon>Thermoprotei</taxon>
        <taxon>Sulfolobales</taxon>
        <taxon>Sulfolobaceae</taxon>
        <taxon>Stygiolobus</taxon>
    </lineage>
</organism>
<dbReference type="GO" id="GO:0004521">
    <property type="term" value="F:RNA endonuclease activity"/>
    <property type="evidence" value="ECO:0007669"/>
    <property type="project" value="InterPro"/>
</dbReference>
<dbReference type="InterPro" id="IPR002716">
    <property type="entry name" value="PIN_dom"/>
</dbReference>
<proteinExistence type="predicted"/>
<evidence type="ECO:0000313" key="3">
    <source>
        <dbReference type="Proteomes" id="UP000825123"/>
    </source>
</evidence>
<evidence type="ECO:0000259" key="1">
    <source>
        <dbReference type="SMART" id="SM00670"/>
    </source>
</evidence>
<dbReference type="SUPFAM" id="SSF88723">
    <property type="entry name" value="PIN domain-like"/>
    <property type="match status" value="1"/>
</dbReference>
<keyword evidence="3" id="KW-1185">Reference proteome</keyword>
<dbReference type="Pfam" id="PF01850">
    <property type="entry name" value="PIN"/>
    <property type="match status" value="1"/>
</dbReference>
<dbReference type="RefSeq" id="WP_221287996.1">
    <property type="nucleotide sequence ID" value="NZ_AP024597.1"/>
</dbReference>
<protein>
    <submittedName>
        <fullName evidence="2">Nucleic acid-binding protein</fullName>
    </submittedName>
</protein>
<dbReference type="PANTHER" id="PTHR42188:SF1">
    <property type="entry name" value="23S RRNA-SPECIFIC ENDONUCLEASE VAPC20"/>
    <property type="match status" value="1"/>
</dbReference>